<sequence length="638" mass="65403">MTETTPLPDLPAGARFDPVTGAELGGSGERRRSFALQPGEPVASFNLVSSLMPLASGSSPQTYRWALGLGILIPVVAGALGFLAFAFVAAALVVPAVYVVYMYDVNQWEDQPVGVVLGAVGAAAALGVGFTFLWHAGLLGDDLAPVDFDGNGSGSIRWTSFLVLVLLVPVVGEVLKQVGPILLARLPKFDDMIDGLTFGVAAGAAFAAAETIVVNRGLFSSFGRVDSPDAGFWVSLILSAAVVKPLVYGAATGIAVASFSGLGAGYDGFRPGYLRGLAEALAANILFQAGLFFTARVEGTGGAVLGLVWGALIATVLVVRLRYLLHYAVLEAALEAGSAGVALKDTARGTAYCPSCEMPLLAGANFCVACGTSVRAGSKVTRARNRTEDVDLPVPARPTLRTQPAGVAPRDTRTSPVVVAAVVAAILVGGVIGQVAAAGAGGDNQPTSPQDGTITLDPDSGSEDLSRAPAVSLGALDEGAGRAPQAAGGDQIVTVGGDVLMLVPKGFKVVDQEDGYVQVFGNKGYFFAYLNPKKTTLAKLVTNNLTGLQNMGVADLEISEPQTLSVTGLKGAATLSFRGLLATQQGGSIPVEGFAYYFIRADGTGATAFALYGKGALKPKSKLVTGYNVMLNTLISTL</sequence>
<dbReference type="EMBL" id="CP049257">
    <property type="protein sequence ID" value="QIG45438.1"/>
    <property type="molecule type" value="Genomic_DNA"/>
</dbReference>
<proteinExistence type="predicted"/>
<dbReference type="GO" id="GO:0008233">
    <property type="term" value="F:peptidase activity"/>
    <property type="evidence" value="ECO:0007669"/>
    <property type="project" value="InterPro"/>
</dbReference>
<evidence type="ECO:0000313" key="3">
    <source>
        <dbReference type="EMBL" id="QIG45438.1"/>
    </source>
</evidence>
<feature type="transmembrane region" description="Helical" evidence="2">
    <location>
        <begin position="71"/>
        <end position="101"/>
    </location>
</feature>
<feature type="transmembrane region" description="Helical" evidence="2">
    <location>
        <begin position="301"/>
        <end position="319"/>
    </location>
</feature>
<evidence type="ECO:0000256" key="2">
    <source>
        <dbReference type="SAM" id="Phobius"/>
    </source>
</evidence>
<keyword evidence="4" id="KW-1185">Reference proteome</keyword>
<feature type="transmembrane region" description="Helical" evidence="2">
    <location>
        <begin position="417"/>
        <end position="440"/>
    </location>
</feature>
<accession>A0A6G6WJC8</accession>
<feature type="transmembrane region" description="Helical" evidence="2">
    <location>
        <begin position="276"/>
        <end position="295"/>
    </location>
</feature>
<dbReference type="KEGG" id="nano:G5V58_24200"/>
<dbReference type="AlphaFoldDB" id="A0A6G6WJC8"/>
<feature type="transmembrane region" description="Helical" evidence="2">
    <location>
        <begin position="231"/>
        <end position="264"/>
    </location>
</feature>
<protein>
    <submittedName>
        <fullName evidence="3">Zinc ribbon domain-containing protein</fullName>
    </submittedName>
</protein>
<dbReference type="RefSeq" id="WP_165238013.1">
    <property type="nucleotide sequence ID" value="NZ_CP049257.1"/>
</dbReference>
<dbReference type="Proteomes" id="UP000502996">
    <property type="component" value="Chromosome"/>
</dbReference>
<keyword evidence="2" id="KW-1133">Transmembrane helix</keyword>
<keyword evidence="2" id="KW-0472">Membrane</keyword>
<name>A0A6G6WJC8_9ACTN</name>
<dbReference type="Pfam" id="PF13367">
    <property type="entry name" value="PrsW-protease"/>
    <property type="match status" value="1"/>
</dbReference>
<organism evidence="3 4">
    <name type="scientific">Nocardioides anomalus</name>
    <dbReference type="NCBI Taxonomy" id="2712223"/>
    <lineage>
        <taxon>Bacteria</taxon>
        <taxon>Bacillati</taxon>
        <taxon>Actinomycetota</taxon>
        <taxon>Actinomycetes</taxon>
        <taxon>Propionibacteriales</taxon>
        <taxon>Nocardioidaceae</taxon>
        <taxon>Nocardioides</taxon>
    </lineage>
</organism>
<dbReference type="InterPro" id="IPR026898">
    <property type="entry name" value="PrsW"/>
</dbReference>
<reference evidence="3 4" key="1">
    <citation type="submission" date="2020-02" db="EMBL/GenBank/DDBJ databases">
        <title>Full genome sequence of Nocardioides sp. R-3366.</title>
        <authorList>
            <person name="Im W.-T."/>
        </authorList>
    </citation>
    <scope>NUCLEOTIDE SEQUENCE [LARGE SCALE GENOMIC DNA]</scope>
    <source>
        <strain evidence="3 4">R-3366</strain>
    </source>
</reference>
<gene>
    <name evidence="3" type="ORF">G5V58_24200</name>
</gene>
<feature type="transmembrane region" description="Helical" evidence="2">
    <location>
        <begin position="156"/>
        <end position="175"/>
    </location>
</feature>
<feature type="compositionally biased region" description="Polar residues" evidence="1">
    <location>
        <begin position="444"/>
        <end position="453"/>
    </location>
</feature>
<feature type="region of interest" description="Disordered" evidence="1">
    <location>
        <begin position="439"/>
        <end position="466"/>
    </location>
</feature>
<keyword evidence="2" id="KW-0812">Transmembrane</keyword>
<feature type="transmembrane region" description="Helical" evidence="2">
    <location>
        <begin position="113"/>
        <end position="136"/>
    </location>
</feature>
<feature type="transmembrane region" description="Helical" evidence="2">
    <location>
        <begin position="196"/>
        <end position="219"/>
    </location>
</feature>
<evidence type="ECO:0000256" key="1">
    <source>
        <dbReference type="SAM" id="MobiDB-lite"/>
    </source>
</evidence>
<evidence type="ECO:0000313" key="4">
    <source>
        <dbReference type="Proteomes" id="UP000502996"/>
    </source>
</evidence>